<name>A0ABQ8QSZ7_9AGAR</name>
<accession>A0ABQ8QSZ7</accession>
<evidence type="ECO:0000256" key="1">
    <source>
        <dbReference type="SAM" id="MobiDB-lite"/>
    </source>
</evidence>
<feature type="region of interest" description="Disordered" evidence="1">
    <location>
        <begin position="62"/>
        <end position="91"/>
    </location>
</feature>
<gene>
    <name evidence="2" type="ORF">F5050DRAFT_1237455</name>
</gene>
<reference evidence="2" key="1">
    <citation type="submission" date="2022-08" db="EMBL/GenBank/DDBJ databases">
        <authorList>
            <consortium name="DOE Joint Genome Institute"/>
            <person name="Min B."/>
            <person name="Riley R."/>
            <person name="Sierra-Patev S."/>
            <person name="Naranjo-Ortiz M."/>
            <person name="Looney B."/>
            <person name="Konkel Z."/>
            <person name="Slot J.C."/>
            <person name="Sakamoto Y."/>
            <person name="Steenwyk J.L."/>
            <person name="Rokas A."/>
            <person name="Carro J."/>
            <person name="Camarero S."/>
            <person name="Ferreira P."/>
            <person name="Molpeceres G."/>
            <person name="Ruiz-Duenas F.J."/>
            <person name="Serrano A."/>
            <person name="Henrissat B."/>
            <person name="Drula E."/>
            <person name="Hughes K.W."/>
            <person name="Mata J.L."/>
            <person name="Ishikawa N.K."/>
            <person name="Vargas-Isla R."/>
            <person name="Ushijima S."/>
            <person name="Smith C.A."/>
            <person name="Ahrendt S."/>
            <person name="Andreopoulos W."/>
            <person name="He G."/>
            <person name="Labutti K."/>
            <person name="Lipzen A."/>
            <person name="Ng V."/>
            <person name="Sandor L."/>
            <person name="Barry K."/>
            <person name="Martinez A.T."/>
            <person name="Xiao Y."/>
            <person name="Gibbons J.G."/>
            <person name="Terashima K."/>
            <person name="Hibbett D.S."/>
            <person name="Grigoriev I.V."/>
        </authorList>
    </citation>
    <scope>NUCLEOTIDE SEQUENCE</scope>
    <source>
        <strain evidence="2">TFB10827</strain>
    </source>
</reference>
<comment type="caution">
    <text evidence="2">The sequence shown here is derived from an EMBL/GenBank/DDBJ whole genome shotgun (WGS) entry which is preliminary data.</text>
</comment>
<organism evidence="2 3">
    <name type="scientific">Lentinula boryana</name>
    <dbReference type="NCBI Taxonomy" id="40481"/>
    <lineage>
        <taxon>Eukaryota</taxon>
        <taxon>Fungi</taxon>
        <taxon>Dikarya</taxon>
        <taxon>Basidiomycota</taxon>
        <taxon>Agaricomycotina</taxon>
        <taxon>Agaricomycetes</taxon>
        <taxon>Agaricomycetidae</taxon>
        <taxon>Agaricales</taxon>
        <taxon>Marasmiineae</taxon>
        <taxon>Omphalotaceae</taxon>
        <taxon>Lentinula</taxon>
    </lineage>
</organism>
<proteinExistence type="predicted"/>
<keyword evidence="3" id="KW-1185">Reference proteome</keyword>
<evidence type="ECO:0000313" key="2">
    <source>
        <dbReference type="EMBL" id="KAJ4001645.1"/>
    </source>
</evidence>
<feature type="compositionally biased region" description="Pro residues" evidence="1">
    <location>
        <begin position="63"/>
        <end position="75"/>
    </location>
</feature>
<evidence type="ECO:0000313" key="3">
    <source>
        <dbReference type="Proteomes" id="UP001163828"/>
    </source>
</evidence>
<sequence length="321" mass="36638">MGHSILAPNSVELHSAGQNEIIMLPKPLKSPPEYLCLFIIILFWFLDTPIHVRAAPMPSLRGGPPPYSHDPPSSPKVPSSEASSGLRSPPPSYSEDMIFRVLNKQNFTRPWMSSVFEHDPAVRVTSEDIAYFTRSLTSYKCKSPQTRGSRNSVICTAQNPNNKKTEVTMKVLQQLDRSALSEVKALAHFYYLFDSGLLKGKPIIVSRQFPGVPLQKTNAWVNHPDQRDSLKEQVRAKVRAQVILWAIGDKLLYVDLHWSNFLVEMTKDDKVKDVHIVNFEYPLLTVNMLSPYTTRGDLEAWFNVYWDYRVDLGHWEIDNLD</sequence>
<protein>
    <submittedName>
        <fullName evidence="2">Uncharacterized protein</fullName>
    </submittedName>
</protein>
<dbReference type="Proteomes" id="UP001163828">
    <property type="component" value="Unassembled WGS sequence"/>
</dbReference>
<dbReference type="EMBL" id="MU790507">
    <property type="protein sequence ID" value="KAJ4001645.1"/>
    <property type="molecule type" value="Genomic_DNA"/>
</dbReference>